<accession>A0A0F9IIN8</accession>
<gene>
    <name evidence="2" type="ORF">LCGC14_1653820</name>
</gene>
<keyword evidence="1" id="KW-0175">Coiled coil</keyword>
<sequence length="268" mass="31393">MKRGKILAVTLSLVMLLSVTSYSVYAEEDPVNVSEWEEYDKDKILNDPFAQRLLEYIELSKQRIAELENHQRIQTEHEKFIEQQRQIANAQLQEELDRMNKKYADKTPRAAFAKFVSQYPEEYHDYYWSLFNYMYSKVEIAREHRDQILANGGSFQQAQQAFIEHASITRAERIQFSSDMVDKYELYNKVSDINDFNALPDETKAAFVAHMEQKGLGKYALNPMYDKKPSSEMQTIDTTAQTEVYTIDYDESTESEQISEVSSQEKTF</sequence>
<proteinExistence type="predicted"/>
<evidence type="ECO:0000313" key="2">
    <source>
        <dbReference type="EMBL" id="KKM19614.1"/>
    </source>
</evidence>
<dbReference type="EMBL" id="LAZR01013947">
    <property type="protein sequence ID" value="KKM19614.1"/>
    <property type="molecule type" value="Genomic_DNA"/>
</dbReference>
<evidence type="ECO:0000256" key="1">
    <source>
        <dbReference type="SAM" id="Coils"/>
    </source>
</evidence>
<feature type="coiled-coil region" evidence="1">
    <location>
        <begin position="50"/>
        <end position="102"/>
    </location>
</feature>
<organism evidence="2">
    <name type="scientific">marine sediment metagenome</name>
    <dbReference type="NCBI Taxonomy" id="412755"/>
    <lineage>
        <taxon>unclassified sequences</taxon>
        <taxon>metagenomes</taxon>
        <taxon>ecological metagenomes</taxon>
    </lineage>
</organism>
<comment type="caution">
    <text evidence="2">The sequence shown here is derived from an EMBL/GenBank/DDBJ whole genome shotgun (WGS) entry which is preliminary data.</text>
</comment>
<dbReference type="AlphaFoldDB" id="A0A0F9IIN8"/>
<reference evidence="2" key="1">
    <citation type="journal article" date="2015" name="Nature">
        <title>Complex archaea that bridge the gap between prokaryotes and eukaryotes.</title>
        <authorList>
            <person name="Spang A."/>
            <person name="Saw J.H."/>
            <person name="Jorgensen S.L."/>
            <person name="Zaremba-Niedzwiedzka K."/>
            <person name="Martijn J."/>
            <person name="Lind A.E."/>
            <person name="van Eijk R."/>
            <person name="Schleper C."/>
            <person name="Guy L."/>
            <person name="Ettema T.J."/>
        </authorList>
    </citation>
    <scope>NUCLEOTIDE SEQUENCE</scope>
</reference>
<name>A0A0F9IIN8_9ZZZZ</name>
<protein>
    <submittedName>
        <fullName evidence="2">Uncharacterized protein</fullName>
    </submittedName>
</protein>